<name>A0A926IM49_9FIRM</name>
<sequence>MLAVFFKSVFCFLSVYAVIDITRRLIGAFFSKTPAVKDDVFVVIKIKKHTKCIEGVVRSIIWQSLSLGGGGFVPSILIVDMGTDDETAHIVQKLCDEYGFIYYTTQEKYESMKDSFLG</sequence>
<dbReference type="InterPro" id="IPR029044">
    <property type="entry name" value="Nucleotide-diphossugar_trans"/>
</dbReference>
<organism evidence="1 2">
    <name type="scientific">Qingrenia yutianensis</name>
    <dbReference type="NCBI Taxonomy" id="2763676"/>
    <lineage>
        <taxon>Bacteria</taxon>
        <taxon>Bacillati</taxon>
        <taxon>Bacillota</taxon>
        <taxon>Clostridia</taxon>
        <taxon>Eubacteriales</taxon>
        <taxon>Oscillospiraceae</taxon>
        <taxon>Qingrenia</taxon>
    </lineage>
</organism>
<protein>
    <submittedName>
        <fullName evidence="1">Uncharacterized protein</fullName>
    </submittedName>
</protein>
<dbReference type="SUPFAM" id="SSF53448">
    <property type="entry name" value="Nucleotide-diphospho-sugar transferases"/>
    <property type="match status" value="1"/>
</dbReference>
<dbReference type="AlphaFoldDB" id="A0A926IM49"/>
<evidence type="ECO:0000313" key="2">
    <source>
        <dbReference type="Proteomes" id="UP000647416"/>
    </source>
</evidence>
<evidence type="ECO:0000313" key="1">
    <source>
        <dbReference type="EMBL" id="MBC8595677.1"/>
    </source>
</evidence>
<dbReference type="RefSeq" id="WP_178348234.1">
    <property type="nucleotide sequence ID" value="NZ_JACRTE010000002.1"/>
</dbReference>
<comment type="caution">
    <text evidence="1">The sequence shown here is derived from an EMBL/GenBank/DDBJ whole genome shotgun (WGS) entry which is preliminary data.</text>
</comment>
<gene>
    <name evidence="1" type="ORF">H8706_02165</name>
</gene>
<accession>A0A926IM49</accession>
<dbReference type="Proteomes" id="UP000647416">
    <property type="component" value="Unassembled WGS sequence"/>
</dbReference>
<dbReference type="EMBL" id="JACRTE010000002">
    <property type="protein sequence ID" value="MBC8595677.1"/>
    <property type="molecule type" value="Genomic_DNA"/>
</dbReference>
<keyword evidence="2" id="KW-1185">Reference proteome</keyword>
<reference evidence="1" key="1">
    <citation type="submission" date="2020-08" db="EMBL/GenBank/DDBJ databases">
        <title>Genome public.</title>
        <authorList>
            <person name="Liu C."/>
            <person name="Sun Q."/>
        </authorList>
    </citation>
    <scope>NUCLEOTIDE SEQUENCE</scope>
    <source>
        <strain evidence="1">NSJ-50</strain>
    </source>
</reference>
<proteinExistence type="predicted"/>